<dbReference type="Gene3D" id="2.60.120.10">
    <property type="entry name" value="Jelly Rolls"/>
    <property type="match status" value="1"/>
</dbReference>
<evidence type="ECO:0000313" key="4">
    <source>
        <dbReference type="EMBL" id="QHU02127.1"/>
    </source>
</evidence>
<dbReference type="EMBL" id="MN740355">
    <property type="protein sequence ID" value="QHU02127.1"/>
    <property type="molecule type" value="Genomic_DNA"/>
</dbReference>
<dbReference type="InterPro" id="IPR011051">
    <property type="entry name" value="RmlC_Cupin_sf"/>
</dbReference>
<dbReference type="GO" id="GO:0008483">
    <property type="term" value="F:transaminase activity"/>
    <property type="evidence" value="ECO:0007669"/>
    <property type="project" value="TreeGrafter"/>
</dbReference>
<reference evidence="4" key="1">
    <citation type="journal article" date="2020" name="Nature">
        <title>Giant virus diversity and host interactions through global metagenomics.</title>
        <authorList>
            <person name="Schulz F."/>
            <person name="Roux S."/>
            <person name="Paez-Espino D."/>
            <person name="Jungbluth S."/>
            <person name="Walsh D.A."/>
            <person name="Denef V.J."/>
            <person name="McMahon K.D."/>
            <person name="Konstantinidis K.T."/>
            <person name="Eloe-Fadrosh E.A."/>
            <person name="Kyrpides N.C."/>
            <person name="Woyke T."/>
        </authorList>
    </citation>
    <scope>NUCLEOTIDE SEQUENCE</scope>
    <source>
        <strain evidence="4">GVMAG-M-3300025880-75</strain>
    </source>
</reference>
<organism evidence="4">
    <name type="scientific">viral metagenome</name>
    <dbReference type="NCBI Taxonomy" id="1070528"/>
    <lineage>
        <taxon>unclassified sequences</taxon>
        <taxon>metagenomes</taxon>
        <taxon>organismal metagenomes</taxon>
    </lineage>
</organism>
<dbReference type="PANTHER" id="PTHR30244">
    <property type="entry name" value="TRANSAMINASE"/>
    <property type="match status" value="1"/>
</dbReference>
<evidence type="ECO:0000256" key="1">
    <source>
        <dbReference type="ARBA" id="ARBA00022898"/>
    </source>
</evidence>
<dbReference type="InterPro" id="IPR015421">
    <property type="entry name" value="PyrdxlP-dep_Trfase_major"/>
</dbReference>
<dbReference type="InterPro" id="IPR008894">
    <property type="entry name" value="QdtA_cupin_dom"/>
</dbReference>
<accession>A0A6C0JC41</accession>
<dbReference type="Gene3D" id="3.90.1150.10">
    <property type="entry name" value="Aspartate Aminotransferase, domain 1"/>
    <property type="match status" value="1"/>
</dbReference>
<dbReference type="GO" id="GO:0030170">
    <property type="term" value="F:pyridoxal phosphate binding"/>
    <property type="evidence" value="ECO:0007669"/>
    <property type="project" value="TreeGrafter"/>
</dbReference>
<dbReference type="InterPro" id="IPR015422">
    <property type="entry name" value="PyrdxlP-dep_Trfase_small"/>
</dbReference>
<dbReference type="InterPro" id="IPR000653">
    <property type="entry name" value="DegT/StrS_aminotransferase"/>
</dbReference>
<keyword evidence="1" id="KW-0663">Pyridoxal phosphate</keyword>
<protein>
    <recommendedName>
        <fullName evidence="3">Sugar 3,4-ketoisomerase QdtA cupin domain-containing protein</fullName>
    </recommendedName>
</protein>
<name>A0A6C0JC41_9ZZZZ</name>
<comment type="similarity">
    <text evidence="2">Belongs to the DegT/DnrJ/EryC1 family.</text>
</comment>
<dbReference type="AlphaFoldDB" id="A0A6C0JC41"/>
<dbReference type="Pfam" id="PF05523">
    <property type="entry name" value="FdtA"/>
    <property type="match status" value="1"/>
</dbReference>
<dbReference type="InterPro" id="IPR014710">
    <property type="entry name" value="RmlC-like_jellyroll"/>
</dbReference>
<dbReference type="Gene3D" id="3.40.640.10">
    <property type="entry name" value="Type I PLP-dependent aspartate aminotransferase-like (Major domain)"/>
    <property type="match status" value="1"/>
</dbReference>
<dbReference type="PANTHER" id="PTHR30244:SF36">
    <property type="entry name" value="3-OXO-GLUCOSE-6-PHOSPHATE:GLUTAMATE AMINOTRANSFERASE"/>
    <property type="match status" value="1"/>
</dbReference>
<dbReference type="InterPro" id="IPR015424">
    <property type="entry name" value="PyrdxlP-dep_Trfase"/>
</dbReference>
<evidence type="ECO:0000256" key="2">
    <source>
        <dbReference type="ARBA" id="ARBA00037999"/>
    </source>
</evidence>
<dbReference type="GO" id="GO:0000271">
    <property type="term" value="P:polysaccharide biosynthetic process"/>
    <property type="evidence" value="ECO:0007669"/>
    <property type="project" value="TreeGrafter"/>
</dbReference>
<evidence type="ECO:0000259" key="3">
    <source>
        <dbReference type="Pfam" id="PF05523"/>
    </source>
</evidence>
<dbReference type="Pfam" id="PF01041">
    <property type="entry name" value="DegT_DnrJ_EryC1"/>
    <property type="match status" value="1"/>
</dbReference>
<dbReference type="SUPFAM" id="SSF53383">
    <property type="entry name" value="PLP-dependent transferases"/>
    <property type="match status" value="1"/>
</dbReference>
<proteinExistence type="inferred from homology"/>
<dbReference type="CDD" id="cd20292">
    <property type="entry name" value="cupin_QdtA-like"/>
    <property type="match status" value="1"/>
</dbReference>
<feature type="domain" description="Sugar 3,4-ketoisomerase QdtA cupin" evidence="3">
    <location>
        <begin position="379"/>
        <end position="491"/>
    </location>
</feature>
<sequence>MNIPFLDLQRNYEPIKNEVDKAIHNVLNKNNYILGEELTIFEKNFANYLGVKHFIGVGNGTDALEIAVNSLDLKETDEIIVQCNTYVATCFGVVSNNCKLVLCKCDRDNFQINIEDMKNKITSNTRAIIVVPLYGLVPNMDKIVEICNENNLILIEDAAQAHGARWKGKRIGSFGKISCFSFYPGKNLGAYGDGGGIATNDDELNLKIRKLRNNGSIIKYKHELIGRNSRLDTIQAAILDVKLKYLDSNNQKRRDVANKYISLLKDVEEIELPIELEDTESVYHLFVIKTKHRDELQEYLKKNNIVTLIHYPISCNELECFEKLNFTELDNSLSSEILSLPMFPELTNEEIEYTCKIIKKMFIERKEKIIQFKSNLTNNKDGILHCINNLDFETKRVFYIDNFKTGETRGNHANINTDEYLFVLNGNLKLELVNKKNEKKTFYLFKNEGILIERNNWIIFSSINEDTIVMVLANKEYNDTQSINDFDEFLECEYLLE</sequence>
<dbReference type="SUPFAM" id="SSF51182">
    <property type="entry name" value="RmlC-like cupins"/>
    <property type="match status" value="1"/>
</dbReference>
<dbReference type="CDD" id="cd00616">
    <property type="entry name" value="AHBA_syn"/>
    <property type="match status" value="1"/>
</dbReference>